<accession>A0A6J5N9X4</accession>
<dbReference type="EMBL" id="LR796613">
    <property type="protein sequence ID" value="CAB4154846.1"/>
    <property type="molecule type" value="Genomic_DNA"/>
</dbReference>
<name>A0A6J5N9X4_9CAUD</name>
<sequence>MKIDAKKTEPTKPGWYVVEYSEFPAAPALMYYDEHGWQRQPGVASFFGARQGDVWWDTEASEEYTKFLLRVLA</sequence>
<organism evidence="1">
    <name type="scientific">uncultured Caudovirales phage</name>
    <dbReference type="NCBI Taxonomy" id="2100421"/>
    <lineage>
        <taxon>Viruses</taxon>
        <taxon>Duplodnaviria</taxon>
        <taxon>Heunggongvirae</taxon>
        <taxon>Uroviricota</taxon>
        <taxon>Caudoviricetes</taxon>
        <taxon>Peduoviridae</taxon>
        <taxon>Maltschvirus</taxon>
        <taxon>Maltschvirus maltsch</taxon>
    </lineage>
</organism>
<evidence type="ECO:0000313" key="1">
    <source>
        <dbReference type="EMBL" id="CAB4154846.1"/>
    </source>
</evidence>
<proteinExistence type="predicted"/>
<reference evidence="1" key="1">
    <citation type="submission" date="2020-04" db="EMBL/GenBank/DDBJ databases">
        <authorList>
            <person name="Chiriac C."/>
            <person name="Salcher M."/>
            <person name="Ghai R."/>
            <person name="Kavagutti S V."/>
        </authorList>
    </citation>
    <scope>NUCLEOTIDE SEQUENCE</scope>
</reference>
<protein>
    <submittedName>
        <fullName evidence="1">Uncharacterized protein</fullName>
    </submittedName>
</protein>
<gene>
    <name evidence="1" type="ORF">UFOVP653_34</name>
</gene>